<dbReference type="InterPro" id="IPR013324">
    <property type="entry name" value="RNA_pol_sigma_r3/r4-like"/>
</dbReference>
<evidence type="ECO:0000256" key="2">
    <source>
        <dbReference type="ARBA" id="ARBA00023015"/>
    </source>
</evidence>
<keyword evidence="3" id="KW-0731">Sigma factor</keyword>
<dbReference type="InterPro" id="IPR039425">
    <property type="entry name" value="RNA_pol_sigma-70-like"/>
</dbReference>
<evidence type="ECO:0000313" key="8">
    <source>
        <dbReference type="Proteomes" id="UP000318081"/>
    </source>
</evidence>
<feature type="domain" description="RNA polymerase sigma-70 region 2" evidence="5">
    <location>
        <begin position="27"/>
        <end position="93"/>
    </location>
</feature>
<evidence type="ECO:0000256" key="3">
    <source>
        <dbReference type="ARBA" id="ARBA00023082"/>
    </source>
</evidence>
<dbReference type="Gene3D" id="1.10.1740.10">
    <property type="match status" value="1"/>
</dbReference>
<keyword evidence="2" id="KW-0805">Transcription regulation</keyword>
<dbReference type="PANTHER" id="PTHR43133:SF51">
    <property type="entry name" value="RNA POLYMERASE SIGMA FACTOR"/>
    <property type="match status" value="1"/>
</dbReference>
<feature type="domain" description="RNA polymerase sigma factor 70 region 4 type 2" evidence="6">
    <location>
        <begin position="128"/>
        <end position="180"/>
    </location>
</feature>
<dbReference type="CDD" id="cd06171">
    <property type="entry name" value="Sigma70_r4"/>
    <property type="match status" value="1"/>
</dbReference>
<dbReference type="InterPro" id="IPR014284">
    <property type="entry name" value="RNA_pol_sigma-70_dom"/>
</dbReference>
<accession>A0ABX5XUV2</accession>
<dbReference type="NCBIfam" id="TIGR02937">
    <property type="entry name" value="sigma70-ECF"/>
    <property type="match status" value="1"/>
</dbReference>
<keyword evidence="8" id="KW-1185">Reference proteome</keyword>
<dbReference type="PANTHER" id="PTHR43133">
    <property type="entry name" value="RNA POLYMERASE ECF-TYPE SIGMA FACTO"/>
    <property type="match status" value="1"/>
</dbReference>
<evidence type="ECO:0000256" key="1">
    <source>
        <dbReference type="ARBA" id="ARBA00010641"/>
    </source>
</evidence>
<evidence type="ECO:0000256" key="4">
    <source>
        <dbReference type="ARBA" id="ARBA00023163"/>
    </source>
</evidence>
<dbReference type="SUPFAM" id="SSF88659">
    <property type="entry name" value="Sigma3 and sigma4 domains of RNA polymerase sigma factors"/>
    <property type="match status" value="1"/>
</dbReference>
<comment type="similarity">
    <text evidence="1">Belongs to the sigma-70 factor family. ECF subfamily.</text>
</comment>
<reference evidence="7 8" key="1">
    <citation type="submission" date="2019-02" db="EMBL/GenBank/DDBJ databases">
        <title>Deep-cultivation of Planctomycetes and their phenomic and genomic characterization uncovers novel biology.</title>
        <authorList>
            <person name="Wiegand S."/>
            <person name="Jogler M."/>
            <person name="Boedeker C."/>
            <person name="Pinto D."/>
            <person name="Vollmers J."/>
            <person name="Rivas-Marin E."/>
            <person name="Kohn T."/>
            <person name="Peeters S.H."/>
            <person name="Heuer A."/>
            <person name="Rast P."/>
            <person name="Oberbeckmann S."/>
            <person name="Bunk B."/>
            <person name="Jeske O."/>
            <person name="Meyerdierks A."/>
            <person name="Storesund J.E."/>
            <person name="Kallscheuer N."/>
            <person name="Luecker S."/>
            <person name="Lage O.M."/>
            <person name="Pohl T."/>
            <person name="Merkel B.J."/>
            <person name="Hornburger P."/>
            <person name="Mueller R.-W."/>
            <person name="Bruemmer F."/>
            <person name="Labrenz M."/>
            <person name="Spormann A.M."/>
            <person name="Op den Camp H."/>
            <person name="Overmann J."/>
            <person name="Amann R."/>
            <person name="Jetten M.S.M."/>
            <person name="Mascher T."/>
            <person name="Medema M.H."/>
            <person name="Devos D.P."/>
            <person name="Kaster A.-K."/>
            <person name="Ovreas L."/>
            <person name="Rohde M."/>
            <person name="Galperin M.Y."/>
            <person name="Jogler C."/>
        </authorList>
    </citation>
    <scope>NUCLEOTIDE SEQUENCE [LARGE SCALE GENOMIC DNA]</scope>
    <source>
        <strain evidence="7 8">TBK1r</strain>
    </source>
</reference>
<evidence type="ECO:0000313" key="7">
    <source>
        <dbReference type="EMBL" id="QDV85190.1"/>
    </source>
</evidence>
<organism evidence="7 8">
    <name type="scientific">Stieleria magnilauensis</name>
    <dbReference type="NCBI Taxonomy" id="2527963"/>
    <lineage>
        <taxon>Bacteria</taxon>
        <taxon>Pseudomonadati</taxon>
        <taxon>Planctomycetota</taxon>
        <taxon>Planctomycetia</taxon>
        <taxon>Pirellulales</taxon>
        <taxon>Pirellulaceae</taxon>
        <taxon>Stieleria</taxon>
    </lineage>
</organism>
<dbReference type="EMBL" id="CP036432">
    <property type="protein sequence ID" value="QDV85190.1"/>
    <property type="molecule type" value="Genomic_DNA"/>
</dbReference>
<keyword evidence="4" id="KW-0804">Transcription</keyword>
<dbReference type="Proteomes" id="UP000318081">
    <property type="component" value="Chromosome"/>
</dbReference>
<dbReference type="Gene3D" id="1.10.10.10">
    <property type="entry name" value="Winged helix-like DNA-binding domain superfamily/Winged helix DNA-binding domain"/>
    <property type="match status" value="1"/>
</dbReference>
<dbReference type="InterPro" id="IPR007627">
    <property type="entry name" value="RNA_pol_sigma70_r2"/>
</dbReference>
<name>A0ABX5XUV2_9BACT</name>
<sequence length="203" mass="23288">MDTPKDCDDDALIDEARQGNELAFRRLVECNQDKLFAAMIRMLGCREDAEEAVQEAFTRAFLRIEDFNRQSKFSTWLYRIAFNSAISEARKKRPRVSLDQQFDDTGSETIDEDARPVDALMLRDEQIQVVHQALDALSEEHRAILVLRELDDLAYKEISDILGISVGTVRSRLNRARGRLREVIEAIQANVSEQGVSDENKWV</sequence>
<dbReference type="InterPro" id="IPR036388">
    <property type="entry name" value="WH-like_DNA-bd_sf"/>
</dbReference>
<proteinExistence type="inferred from homology"/>
<evidence type="ECO:0000259" key="5">
    <source>
        <dbReference type="Pfam" id="PF04542"/>
    </source>
</evidence>
<dbReference type="InterPro" id="IPR013249">
    <property type="entry name" value="RNA_pol_sigma70_r4_t2"/>
</dbReference>
<dbReference type="SUPFAM" id="SSF88946">
    <property type="entry name" value="Sigma2 domain of RNA polymerase sigma factors"/>
    <property type="match status" value="1"/>
</dbReference>
<evidence type="ECO:0000259" key="6">
    <source>
        <dbReference type="Pfam" id="PF08281"/>
    </source>
</evidence>
<dbReference type="Pfam" id="PF08281">
    <property type="entry name" value="Sigma70_r4_2"/>
    <property type="match status" value="1"/>
</dbReference>
<protein>
    <submittedName>
        <fullName evidence="7">ECF RNA polymerase sigma factor SigW</fullName>
    </submittedName>
</protein>
<dbReference type="InterPro" id="IPR013325">
    <property type="entry name" value="RNA_pol_sigma_r2"/>
</dbReference>
<dbReference type="Pfam" id="PF04542">
    <property type="entry name" value="Sigma70_r2"/>
    <property type="match status" value="1"/>
</dbReference>
<gene>
    <name evidence="7" type="primary">sigW_5</name>
    <name evidence="7" type="ORF">TBK1r_41440</name>
</gene>
<dbReference type="RefSeq" id="WP_145214523.1">
    <property type="nucleotide sequence ID" value="NZ_CP036432.1"/>
</dbReference>